<evidence type="ECO:0000313" key="4">
    <source>
        <dbReference type="Proteomes" id="UP000237082"/>
    </source>
</evidence>
<gene>
    <name evidence="3" type="ORF">C2I19_10855</name>
</gene>
<proteinExistence type="predicted"/>
<keyword evidence="1" id="KW-0472">Membrane</keyword>
<name>A0A2S5DFY0_9NEIS</name>
<keyword evidence="3" id="KW-0547">Nucleotide-binding</keyword>
<evidence type="ECO:0000313" key="3">
    <source>
        <dbReference type="EMBL" id="POZ61986.1"/>
    </source>
</evidence>
<keyword evidence="3" id="KW-0067">ATP-binding</keyword>
<dbReference type="InterPro" id="IPR049945">
    <property type="entry name" value="AAA_22"/>
</dbReference>
<keyword evidence="1" id="KW-0812">Transmembrane</keyword>
<keyword evidence="1" id="KW-1133">Transmembrane helix</keyword>
<evidence type="ECO:0000256" key="1">
    <source>
        <dbReference type="SAM" id="Phobius"/>
    </source>
</evidence>
<dbReference type="RefSeq" id="WP_103902717.1">
    <property type="nucleotide sequence ID" value="NZ_PQWB01000041.1"/>
</dbReference>
<accession>A0A2S5DFY0</accession>
<dbReference type="Pfam" id="PF13401">
    <property type="entry name" value="AAA_22"/>
    <property type="match status" value="1"/>
</dbReference>
<sequence>MTDANDDHLWLPEYLNNPFIAQLPPILTTAASIRALSVPAIYDEAERQYPDHIRAHCLLRLKRFFEPLEHHLALEQHFAMLLRQGYVGRNPNSGDYLRHLQNNYERIEKKDLSAGSHQVSNTAASFALVGCSGVGKTKSMERVLSMYPQVIYHNEPFSLHQIVWLKLDCPSRGSHKDLCISFFAEVDRLLGTNYLAKYGRDGISAGVMLVHMAQVASLHAIGVLVIDEIQNIQEASGINAHDLMTFLVRMVNIVAIPVIFIGTLSALPLLQKDFRQARRASGLGSMVWERMPQNASWDYFIQKMWQLQWTREFTPLDGEILTALYEESQGIVDVVINLFMLTQKYVIQMRAVRSRPERIDAAMIRHVAKQHFQIIAPMMEALKSGNLKALSEFDDLLPLHEHVQRLFDTWTLQISPSVRPPASCVPASVSDGPRDTVVRVLTDLGMEASVARMFTDDALAANPASDPRVLVGVILTQWHQGAVPVSTKPKHKRAKAQSAGLLPEKDLRRITEEGKQAGLGAYEALNKAGVIKAPLADFAA</sequence>
<feature type="transmembrane region" description="Helical" evidence="1">
    <location>
        <begin position="246"/>
        <end position="270"/>
    </location>
</feature>
<dbReference type="Gene3D" id="3.40.50.300">
    <property type="entry name" value="P-loop containing nucleotide triphosphate hydrolases"/>
    <property type="match status" value="1"/>
</dbReference>
<feature type="domain" description="ORC1/DEAH AAA+ ATPase" evidence="2">
    <location>
        <begin position="122"/>
        <end position="269"/>
    </location>
</feature>
<dbReference type="AlphaFoldDB" id="A0A2S5DFY0"/>
<comment type="caution">
    <text evidence="3">The sequence shown here is derived from an EMBL/GenBank/DDBJ whole genome shotgun (WGS) entry which is preliminary data.</text>
</comment>
<dbReference type="SUPFAM" id="SSF52540">
    <property type="entry name" value="P-loop containing nucleoside triphosphate hydrolases"/>
    <property type="match status" value="1"/>
</dbReference>
<protein>
    <submittedName>
        <fullName evidence="3">ATP-binding protein</fullName>
    </submittedName>
</protein>
<organism evidence="3 4">
    <name type="scientific">Chromobacterium alticapitis</name>
    <dbReference type="NCBI Taxonomy" id="2073169"/>
    <lineage>
        <taxon>Bacteria</taxon>
        <taxon>Pseudomonadati</taxon>
        <taxon>Pseudomonadota</taxon>
        <taxon>Betaproteobacteria</taxon>
        <taxon>Neisseriales</taxon>
        <taxon>Chromobacteriaceae</taxon>
        <taxon>Chromobacterium</taxon>
    </lineage>
</organism>
<dbReference type="InterPro" id="IPR027417">
    <property type="entry name" value="P-loop_NTPase"/>
</dbReference>
<dbReference type="Proteomes" id="UP000237082">
    <property type="component" value="Unassembled WGS sequence"/>
</dbReference>
<keyword evidence="4" id="KW-1185">Reference proteome</keyword>
<dbReference type="OrthoDB" id="5593847at2"/>
<evidence type="ECO:0000259" key="2">
    <source>
        <dbReference type="Pfam" id="PF13401"/>
    </source>
</evidence>
<reference evidence="4" key="1">
    <citation type="submission" date="2018-02" db="EMBL/GenBank/DDBJ databases">
        <authorList>
            <person name="O'Hara-Hanley K."/>
            <person name="Soby S."/>
        </authorList>
    </citation>
    <scope>NUCLEOTIDE SEQUENCE [LARGE SCALE GENOMIC DNA]</scope>
    <source>
        <strain evidence="4">MWU14-2602</strain>
    </source>
</reference>
<dbReference type="EMBL" id="PQWB01000041">
    <property type="protein sequence ID" value="POZ61986.1"/>
    <property type="molecule type" value="Genomic_DNA"/>
</dbReference>
<dbReference type="GO" id="GO:0005524">
    <property type="term" value="F:ATP binding"/>
    <property type="evidence" value="ECO:0007669"/>
    <property type="project" value="UniProtKB-KW"/>
</dbReference>
<feature type="transmembrane region" description="Helical" evidence="1">
    <location>
        <begin position="203"/>
        <end position="226"/>
    </location>
</feature>
<dbReference type="GO" id="GO:0016887">
    <property type="term" value="F:ATP hydrolysis activity"/>
    <property type="evidence" value="ECO:0007669"/>
    <property type="project" value="InterPro"/>
</dbReference>